<reference evidence="4" key="1">
    <citation type="submission" date="2016-06" db="UniProtKB">
        <authorList>
            <consortium name="WormBaseParasite"/>
        </authorList>
    </citation>
    <scope>IDENTIFICATION</scope>
</reference>
<accession>A0A183TK57</accession>
<proteinExistence type="predicted"/>
<feature type="compositionally biased region" description="Polar residues" evidence="1">
    <location>
        <begin position="252"/>
        <end position="261"/>
    </location>
</feature>
<protein>
    <submittedName>
        <fullName evidence="4">Nucleoporin-like protein</fullName>
    </submittedName>
</protein>
<gene>
    <name evidence="2" type="ORF">SSLN_LOCUS16855</name>
</gene>
<evidence type="ECO:0000313" key="2">
    <source>
        <dbReference type="EMBL" id="VDM03241.1"/>
    </source>
</evidence>
<feature type="region of interest" description="Disordered" evidence="1">
    <location>
        <begin position="252"/>
        <end position="276"/>
    </location>
</feature>
<evidence type="ECO:0000313" key="3">
    <source>
        <dbReference type="Proteomes" id="UP000275846"/>
    </source>
</evidence>
<feature type="compositionally biased region" description="Low complexity" evidence="1">
    <location>
        <begin position="312"/>
        <end position="323"/>
    </location>
</feature>
<evidence type="ECO:0000313" key="4">
    <source>
        <dbReference type="WBParaSite" id="SSLN_0001750201-mRNA-1"/>
    </source>
</evidence>
<feature type="region of interest" description="Disordered" evidence="1">
    <location>
        <begin position="305"/>
        <end position="338"/>
    </location>
</feature>
<dbReference type="EMBL" id="UYSU01041618">
    <property type="protein sequence ID" value="VDM03241.1"/>
    <property type="molecule type" value="Genomic_DNA"/>
</dbReference>
<feature type="compositionally biased region" description="Polar residues" evidence="1">
    <location>
        <begin position="324"/>
        <end position="338"/>
    </location>
</feature>
<name>A0A183TK57_SCHSO</name>
<sequence length="400" mass="42966">MASSFERNEVIASYLESQSYLEELQRFIEDANYKASLRLEPPQPPLAVPSVCAVDSSTHSVPLSISATSMSPRVSSALATMAMASSSSSCEPSDTDGLSHRRHYRTNSVVNAAFVSTAVEKPTPIRIGKPFMKSHKRMSSWTAASVEGMDHDLEGLKRTGMLSTYSAVLKQPQPLCIAGIHNFTKGSSPTSRQNFITTFSRMVYNETKPAMKLKPCKNFDLDLPDLPPMTPSRSIAPAPSKPVDISVTSTFGGLNTEAQPNSREETLTNDDASRMPGIGESCNSSTSLKKLVNSPVALDFFGTIKPETDPGASAPQSSTTASSYRKSPNANSIIPSQLPSDDVDHFHIASVTTGLNEMKIYAPNFYSQSAVFTPSKLAPGEDGIPTEIYKACVDIGALAP</sequence>
<dbReference type="WBParaSite" id="SSLN_0001750201-mRNA-1">
    <property type="protein sequence ID" value="SSLN_0001750201-mRNA-1"/>
    <property type="gene ID" value="SSLN_0001750201"/>
</dbReference>
<dbReference type="OrthoDB" id="10254377at2759"/>
<reference evidence="2 3" key="2">
    <citation type="submission" date="2018-11" db="EMBL/GenBank/DDBJ databases">
        <authorList>
            <consortium name="Pathogen Informatics"/>
        </authorList>
    </citation>
    <scope>NUCLEOTIDE SEQUENCE [LARGE SCALE GENOMIC DNA]</scope>
    <source>
        <strain evidence="2 3">NST_G2</strain>
    </source>
</reference>
<dbReference type="Proteomes" id="UP000275846">
    <property type="component" value="Unassembled WGS sequence"/>
</dbReference>
<dbReference type="AlphaFoldDB" id="A0A183TK57"/>
<organism evidence="4">
    <name type="scientific">Schistocephalus solidus</name>
    <name type="common">Tapeworm</name>
    <dbReference type="NCBI Taxonomy" id="70667"/>
    <lineage>
        <taxon>Eukaryota</taxon>
        <taxon>Metazoa</taxon>
        <taxon>Spiralia</taxon>
        <taxon>Lophotrochozoa</taxon>
        <taxon>Platyhelminthes</taxon>
        <taxon>Cestoda</taxon>
        <taxon>Eucestoda</taxon>
        <taxon>Diphyllobothriidea</taxon>
        <taxon>Diphyllobothriidae</taxon>
        <taxon>Schistocephalus</taxon>
    </lineage>
</organism>
<evidence type="ECO:0000256" key="1">
    <source>
        <dbReference type="SAM" id="MobiDB-lite"/>
    </source>
</evidence>
<dbReference type="STRING" id="70667.A0A183TK57"/>
<keyword evidence="3" id="KW-1185">Reference proteome</keyword>